<dbReference type="EMBL" id="VIFY01000040">
    <property type="protein sequence ID" value="TQB73713.1"/>
    <property type="molecule type" value="Genomic_DNA"/>
</dbReference>
<evidence type="ECO:0000256" key="1">
    <source>
        <dbReference type="RuleBase" id="RU365099"/>
    </source>
</evidence>
<gene>
    <name evidence="1" type="primary">AIM41</name>
    <name evidence="2" type="ORF">MPDQ_005636</name>
</gene>
<proteinExistence type="inferred from homology"/>
<dbReference type="Pfam" id="PF09424">
    <property type="entry name" value="YqeY"/>
    <property type="match status" value="1"/>
</dbReference>
<dbReference type="AlphaFoldDB" id="A0A507QYI3"/>
<dbReference type="InterPro" id="IPR042184">
    <property type="entry name" value="YqeY/Aim41_N"/>
</dbReference>
<dbReference type="PANTHER" id="PTHR28055">
    <property type="entry name" value="ALTERED INHERITANCE OF MITOCHONDRIA PROTEIN 41, MITOCHONDRIAL"/>
    <property type="match status" value="1"/>
</dbReference>
<keyword evidence="1" id="KW-0496">Mitochondrion</keyword>
<reference evidence="2 3" key="1">
    <citation type="submission" date="2019-06" db="EMBL/GenBank/DDBJ databases">
        <title>Wine fermentation using esterase from Monascus purpureus.</title>
        <authorList>
            <person name="Geng C."/>
            <person name="Zhang Y."/>
        </authorList>
    </citation>
    <scope>NUCLEOTIDE SEQUENCE [LARGE SCALE GENOMIC DNA]</scope>
    <source>
        <strain evidence="2">HQ1</strain>
    </source>
</reference>
<organism evidence="2 3">
    <name type="scientific">Monascus purpureus</name>
    <name type="common">Red mold</name>
    <name type="synonym">Monascus anka</name>
    <dbReference type="NCBI Taxonomy" id="5098"/>
    <lineage>
        <taxon>Eukaryota</taxon>
        <taxon>Fungi</taxon>
        <taxon>Dikarya</taxon>
        <taxon>Ascomycota</taxon>
        <taxon>Pezizomycotina</taxon>
        <taxon>Eurotiomycetes</taxon>
        <taxon>Eurotiomycetidae</taxon>
        <taxon>Eurotiales</taxon>
        <taxon>Aspergillaceae</taxon>
        <taxon>Monascus</taxon>
    </lineage>
</organism>
<comment type="similarity">
    <text evidence="1">Belongs to the AIM41 family.</text>
</comment>
<keyword evidence="3" id="KW-1185">Reference proteome</keyword>
<evidence type="ECO:0000313" key="3">
    <source>
        <dbReference type="Proteomes" id="UP000319663"/>
    </source>
</evidence>
<dbReference type="Proteomes" id="UP000319663">
    <property type="component" value="Unassembled WGS sequence"/>
</dbReference>
<sequence length="188" mass="20218">MSLFLSLRGVPTRLNFRSLSGRWTSTAASPTTPPLLGKIRADLKTAMRAKDKTRLDVLRALISEVNNASKTPSPVQTDLQLLSLIRKRTAAAKDAAQQFAAADRLDLKEKEDAQVVVLDEYAAQVDTMSHEDIKIVVVQEISQLKEAGKKVDIGSVLKSLFAPGGALDGKPAERAEVAKIAKEAVSAA</sequence>
<dbReference type="PANTHER" id="PTHR28055:SF1">
    <property type="entry name" value="ALTERED INHERITANCE OF MITOCHONDRIA PROTEIN 41, MITOCHONDRIAL"/>
    <property type="match status" value="1"/>
</dbReference>
<dbReference type="GO" id="GO:0016884">
    <property type="term" value="F:carbon-nitrogen ligase activity, with glutamine as amido-N-donor"/>
    <property type="evidence" value="ECO:0007669"/>
    <property type="project" value="UniProtKB-UniRule"/>
</dbReference>
<dbReference type="SUPFAM" id="SSF89095">
    <property type="entry name" value="GatB/YqeY motif"/>
    <property type="match status" value="1"/>
</dbReference>
<dbReference type="OrthoDB" id="538640at2759"/>
<dbReference type="GO" id="GO:0005739">
    <property type="term" value="C:mitochondrion"/>
    <property type="evidence" value="ECO:0007669"/>
    <property type="project" value="UniProtKB-SubCell"/>
</dbReference>
<protein>
    <recommendedName>
        <fullName evidence="1">Altered inheritance of mitochondria protein 41</fullName>
    </recommendedName>
</protein>
<dbReference type="InterPro" id="IPR019004">
    <property type="entry name" value="YqeY/Aim41"/>
</dbReference>
<dbReference type="STRING" id="5098.A0A507QYI3"/>
<comment type="subcellular location">
    <subcellularLocation>
        <location evidence="1">Mitochondrion</location>
    </subcellularLocation>
</comment>
<accession>A0A507QYI3</accession>
<dbReference type="InterPro" id="IPR003789">
    <property type="entry name" value="Asn/Gln_tRNA_amidoTrase-B-like"/>
</dbReference>
<dbReference type="Gene3D" id="1.10.1510.10">
    <property type="entry name" value="Uncharacterised protein YqeY/AIM41 PF09424, N-terminal domain"/>
    <property type="match status" value="1"/>
</dbReference>
<name>A0A507QYI3_MONPU</name>
<comment type="caution">
    <text evidence="2">The sequence shown here is derived from an EMBL/GenBank/DDBJ whole genome shotgun (WGS) entry which is preliminary data.</text>
</comment>
<evidence type="ECO:0000313" key="2">
    <source>
        <dbReference type="EMBL" id="TQB73713.1"/>
    </source>
</evidence>